<protein>
    <submittedName>
        <fullName evidence="11">Perforin-1-like</fullName>
    </submittedName>
</protein>
<keyword evidence="7" id="KW-1015">Disulfide bond</keyword>
<keyword evidence="12" id="KW-1185">Reference proteome</keyword>
<dbReference type="InterPro" id="IPR052784">
    <property type="entry name" value="Perforin-1_pore-forming"/>
</dbReference>
<dbReference type="PANTHER" id="PTHR46096:SF5">
    <property type="entry name" value="PERFORIN 1.2 PRECURSOR-RELATED"/>
    <property type="match status" value="1"/>
</dbReference>
<dbReference type="OrthoDB" id="1366754at2759"/>
<dbReference type="AlphaFoldDB" id="A0A671TGM2"/>
<dbReference type="InParanoid" id="A0A671TGM2"/>
<dbReference type="GO" id="GO:0031640">
    <property type="term" value="P:killing of cells of another organism"/>
    <property type="evidence" value="ECO:0007669"/>
    <property type="project" value="UniProtKB-KW"/>
</dbReference>
<dbReference type="GO" id="GO:0051607">
    <property type="term" value="P:defense response to virus"/>
    <property type="evidence" value="ECO:0007669"/>
    <property type="project" value="TreeGrafter"/>
</dbReference>
<evidence type="ECO:0000256" key="7">
    <source>
        <dbReference type="ARBA" id="ARBA00023157"/>
    </source>
</evidence>
<accession>A0A671TGM2</accession>
<evidence type="ECO:0000256" key="3">
    <source>
        <dbReference type="ARBA" id="ARBA00009214"/>
    </source>
</evidence>
<dbReference type="InterPro" id="IPR035892">
    <property type="entry name" value="C2_domain_sf"/>
</dbReference>
<dbReference type="SUPFAM" id="SSF49562">
    <property type="entry name" value="C2 domain (Calcium/lipid-binding domain, CaLB)"/>
    <property type="match status" value="1"/>
</dbReference>
<dbReference type="InterPro" id="IPR000008">
    <property type="entry name" value="C2_dom"/>
</dbReference>
<evidence type="ECO:0000313" key="12">
    <source>
        <dbReference type="Proteomes" id="UP000472265"/>
    </source>
</evidence>
<dbReference type="RefSeq" id="XP_030279514.1">
    <property type="nucleotide sequence ID" value="XM_030423654.1"/>
</dbReference>
<dbReference type="SMART" id="SM00239">
    <property type="entry name" value="C2"/>
    <property type="match status" value="1"/>
</dbReference>
<feature type="domain" description="MACPF" evidence="10">
    <location>
        <begin position="28"/>
        <end position="369"/>
    </location>
</feature>
<dbReference type="OMA" id="RCACICH"/>
<name>A0A671TGM2_SPAAU</name>
<keyword evidence="4" id="KW-0964">Secreted</keyword>
<reference evidence="11" key="1">
    <citation type="submission" date="2021-04" db="EMBL/GenBank/DDBJ databases">
        <authorList>
            <consortium name="Wellcome Sanger Institute Data Sharing"/>
        </authorList>
    </citation>
    <scope>NUCLEOTIDE SEQUENCE [LARGE SCALE GENOMIC DNA]</scope>
</reference>
<feature type="domain" description="C2" evidence="9">
    <location>
        <begin position="391"/>
        <end position="506"/>
    </location>
</feature>
<reference evidence="11" key="3">
    <citation type="submission" date="2025-09" db="UniProtKB">
        <authorList>
            <consortium name="Ensembl"/>
        </authorList>
    </citation>
    <scope>IDENTIFICATION</scope>
</reference>
<evidence type="ECO:0000256" key="2">
    <source>
        <dbReference type="ARBA" id="ARBA00004613"/>
    </source>
</evidence>
<evidence type="ECO:0000256" key="5">
    <source>
        <dbReference type="ARBA" id="ARBA00022852"/>
    </source>
</evidence>
<dbReference type="PROSITE" id="PS51412">
    <property type="entry name" value="MACPF_2"/>
    <property type="match status" value="1"/>
</dbReference>
<dbReference type="Pfam" id="PF01823">
    <property type="entry name" value="MACPF"/>
    <property type="match status" value="1"/>
</dbReference>
<dbReference type="GO" id="GO:0022829">
    <property type="term" value="F:wide pore channel activity"/>
    <property type="evidence" value="ECO:0007669"/>
    <property type="project" value="TreeGrafter"/>
</dbReference>
<sequence length="568" mass="62726">MVKLWHLMLLCWAWSPPCLSSSVSVTGTPAQCEKAQFVPGYNLGGEGFDIVKMQRKGAYVIDTETWKLPDGTCRLYRNGYMNDEMQKVPVAVVDWRSFPKCSLKVSSVLYDSAESLVNASTSSVSNDWKVGLDLTVNPPAPGGVSFGGSLSKDAIFGMEKSKQDRYTFFRHSVDCNLYSYRLATKPQLSQEFKSAVDSLPSYSCNTTQSYRSLIDTYGTHFITQVFLGGEVKAVTSIKTCQATMNGLTPTEVNDCLSVEASDSSAASMKAMAQHCEAKRKKLSILSFNSMFNERSTEVIGGNINGADILFERKSNPSIYNNWLDSLKTTPGVIKYSLKPLHTILPGGHPAQAGLKQEVEKYIKKYAVMRMCSERCKIGHRSNKRDPCACVCNSNQNVGPNCCPAGKGLATLTVNGLRGKELYGDWNGYTDGSVVVQYGIQTKRTVIIPNNNNPTWPEIFQFGPINMNGKLEFTVYDEDSYWNSDLLGQCSVKLRSGSVTDSCMFYYGTFYFSYRVDCAPSLGGVQCQDYVPTPLSLPLAKTFHTRNSVLLGETGKQLLKSASQDEVRC</sequence>
<evidence type="ECO:0000256" key="1">
    <source>
        <dbReference type="ARBA" id="ARBA00004370"/>
    </source>
</evidence>
<comment type="subcellular location">
    <subcellularLocation>
        <location evidence="1">Membrane</location>
    </subcellularLocation>
    <subcellularLocation>
        <location evidence="2">Secreted</location>
    </subcellularLocation>
</comment>
<proteinExistence type="inferred from homology"/>
<feature type="signal peptide" evidence="8">
    <location>
        <begin position="1"/>
        <end position="20"/>
    </location>
</feature>
<keyword evidence="8" id="KW-0732">Signal</keyword>
<dbReference type="Proteomes" id="UP000472265">
    <property type="component" value="Chromosome 1"/>
</dbReference>
<reference evidence="11" key="2">
    <citation type="submission" date="2025-08" db="UniProtKB">
        <authorList>
            <consortium name="Ensembl"/>
        </authorList>
    </citation>
    <scope>IDENTIFICATION</scope>
</reference>
<organism evidence="11 12">
    <name type="scientific">Sparus aurata</name>
    <name type="common">Gilthead sea bream</name>
    <dbReference type="NCBI Taxonomy" id="8175"/>
    <lineage>
        <taxon>Eukaryota</taxon>
        <taxon>Metazoa</taxon>
        <taxon>Chordata</taxon>
        <taxon>Craniata</taxon>
        <taxon>Vertebrata</taxon>
        <taxon>Euteleostomi</taxon>
        <taxon>Actinopterygii</taxon>
        <taxon>Neopterygii</taxon>
        <taxon>Teleostei</taxon>
        <taxon>Neoteleostei</taxon>
        <taxon>Acanthomorphata</taxon>
        <taxon>Eupercaria</taxon>
        <taxon>Spariformes</taxon>
        <taxon>Sparidae</taxon>
        <taxon>Sparus</taxon>
    </lineage>
</organism>
<evidence type="ECO:0000256" key="6">
    <source>
        <dbReference type="ARBA" id="ARBA00023136"/>
    </source>
</evidence>
<dbReference type="InterPro" id="IPR020864">
    <property type="entry name" value="MACPF"/>
</dbReference>
<evidence type="ECO:0000256" key="4">
    <source>
        <dbReference type="ARBA" id="ARBA00022525"/>
    </source>
</evidence>
<comment type="similarity">
    <text evidence="3">Belongs to the complement C6/C7/C8/C9 family.</text>
</comment>
<dbReference type="Ensembl" id="ENSSAUT00010000420.1">
    <property type="protein sequence ID" value="ENSSAUP00010000390.1"/>
    <property type="gene ID" value="ENSSAUG00010000234.1"/>
</dbReference>
<keyword evidence="5" id="KW-0204">Cytolysis</keyword>
<dbReference type="InterPro" id="IPR020863">
    <property type="entry name" value="MACPF_CS"/>
</dbReference>
<evidence type="ECO:0000259" key="10">
    <source>
        <dbReference type="PROSITE" id="PS51412"/>
    </source>
</evidence>
<evidence type="ECO:0000259" key="9">
    <source>
        <dbReference type="PROSITE" id="PS50004"/>
    </source>
</evidence>
<dbReference type="GO" id="GO:0005576">
    <property type="term" value="C:extracellular region"/>
    <property type="evidence" value="ECO:0007669"/>
    <property type="project" value="UniProtKB-SubCell"/>
</dbReference>
<evidence type="ECO:0000256" key="8">
    <source>
        <dbReference type="SAM" id="SignalP"/>
    </source>
</evidence>
<dbReference type="GO" id="GO:0001913">
    <property type="term" value="P:T cell mediated cytotoxicity"/>
    <property type="evidence" value="ECO:0007669"/>
    <property type="project" value="TreeGrafter"/>
</dbReference>
<dbReference type="PANTHER" id="PTHR46096">
    <property type="entry name" value="PERFORIN-1"/>
    <property type="match status" value="1"/>
</dbReference>
<dbReference type="Gene3D" id="2.60.40.150">
    <property type="entry name" value="C2 domain"/>
    <property type="match status" value="1"/>
</dbReference>
<dbReference type="Pfam" id="PF00168">
    <property type="entry name" value="C2"/>
    <property type="match status" value="1"/>
</dbReference>
<evidence type="ECO:0000313" key="11">
    <source>
        <dbReference type="Ensembl" id="ENSSAUP00010000390.1"/>
    </source>
</evidence>
<dbReference type="GeneID" id="115585320"/>
<dbReference type="SMART" id="SM00457">
    <property type="entry name" value="MACPF"/>
    <property type="match status" value="1"/>
</dbReference>
<dbReference type="PROSITE" id="PS50004">
    <property type="entry name" value="C2"/>
    <property type="match status" value="1"/>
</dbReference>
<keyword evidence="6" id="KW-0472">Membrane</keyword>
<dbReference type="GO" id="GO:0001771">
    <property type="term" value="P:immunological synapse formation"/>
    <property type="evidence" value="ECO:0007669"/>
    <property type="project" value="TreeGrafter"/>
</dbReference>
<dbReference type="PROSITE" id="PS00279">
    <property type="entry name" value="MACPF_1"/>
    <property type="match status" value="1"/>
</dbReference>
<dbReference type="GO" id="GO:0016020">
    <property type="term" value="C:membrane"/>
    <property type="evidence" value="ECO:0007669"/>
    <property type="project" value="UniProtKB-SubCell"/>
</dbReference>
<gene>
    <name evidence="11" type="primary">LOC115585320</name>
</gene>
<dbReference type="GeneTree" id="ENSGT00530000063725"/>
<feature type="chain" id="PRO_5025414281" evidence="8">
    <location>
        <begin position="21"/>
        <end position="568"/>
    </location>
</feature>